<keyword evidence="3 8" id="KW-0813">Transport</keyword>
<dbReference type="GO" id="GO:0005886">
    <property type="term" value="C:plasma membrane"/>
    <property type="evidence" value="ECO:0007669"/>
    <property type="project" value="UniProtKB-SubCell"/>
</dbReference>
<keyword evidence="5 8" id="KW-0812">Transmembrane</keyword>
<evidence type="ECO:0000313" key="10">
    <source>
        <dbReference type="Proteomes" id="UP000886752"/>
    </source>
</evidence>
<dbReference type="EMBL" id="DXHV01000086">
    <property type="protein sequence ID" value="HIW01693.1"/>
    <property type="molecule type" value="Genomic_DNA"/>
</dbReference>
<dbReference type="InterPro" id="IPR001463">
    <property type="entry name" value="Na/Ala_symport"/>
</dbReference>
<keyword evidence="8" id="KW-0769">Symport</keyword>
<evidence type="ECO:0000256" key="6">
    <source>
        <dbReference type="ARBA" id="ARBA00022989"/>
    </source>
</evidence>
<dbReference type="Proteomes" id="UP000886752">
    <property type="component" value="Unassembled WGS sequence"/>
</dbReference>
<feature type="transmembrane region" description="Helical" evidence="8">
    <location>
        <begin position="241"/>
        <end position="268"/>
    </location>
</feature>
<feature type="transmembrane region" description="Helical" evidence="8">
    <location>
        <begin position="309"/>
        <end position="329"/>
    </location>
</feature>
<feature type="transmembrane region" description="Helical" evidence="8">
    <location>
        <begin position="69"/>
        <end position="92"/>
    </location>
</feature>
<feature type="transmembrane region" description="Helical" evidence="8">
    <location>
        <begin position="215"/>
        <end position="235"/>
    </location>
</feature>
<dbReference type="PRINTS" id="PR00175">
    <property type="entry name" value="NAALASMPORT"/>
</dbReference>
<dbReference type="Gene3D" id="1.20.1740.10">
    <property type="entry name" value="Amino acid/polyamine transporter I"/>
    <property type="match status" value="1"/>
</dbReference>
<feature type="transmembrane region" description="Helical" evidence="8">
    <location>
        <begin position="441"/>
        <end position="461"/>
    </location>
</feature>
<reference evidence="9" key="2">
    <citation type="submission" date="2021-04" db="EMBL/GenBank/DDBJ databases">
        <authorList>
            <person name="Gilroy R."/>
        </authorList>
    </citation>
    <scope>NUCLEOTIDE SEQUENCE</scope>
    <source>
        <strain evidence="9">ChiHecec2B26-446</strain>
    </source>
</reference>
<feature type="transmembrane region" description="Helical" evidence="8">
    <location>
        <begin position="15"/>
        <end position="36"/>
    </location>
</feature>
<reference evidence="9" key="1">
    <citation type="journal article" date="2021" name="PeerJ">
        <title>Extensive microbial diversity within the chicken gut microbiome revealed by metagenomics and culture.</title>
        <authorList>
            <person name="Gilroy R."/>
            <person name="Ravi A."/>
            <person name="Getino M."/>
            <person name="Pursley I."/>
            <person name="Horton D.L."/>
            <person name="Alikhan N.F."/>
            <person name="Baker D."/>
            <person name="Gharbi K."/>
            <person name="Hall N."/>
            <person name="Watson M."/>
            <person name="Adriaenssens E.M."/>
            <person name="Foster-Nyarko E."/>
            <person name="Jarju S."/>
            <person name="Secka A."/>
            <person name="Antonio M."/>
            <person name="Oren A."/>
            <person name="Chaudhuri R.R."/>
            <person name="La Ragione R."/>
            <person name="Hildebrand F."/>
            <person name="Pallen M.J."/>
        </authorList>
    </citation>
    <scope>NUCLEOTIDE SEQUENCE</scope>
    <source>
        <strain evidence="9">ChiHecec2B26-446</strain>
    </source>
</reference>
<proteinExistence type="inferred from homology"/>
<accession>A0A9D1Q008</accession>
<dbReference type="PANTHER" id="PTHR30330:SF3">
    <property type="entry name" value="TRANSCRIPTIONAL REGULATOR, LRP FAMILY"/>
    <property type="match status" value="1"/>
</dbReference>
<organism evidence="9 10">
    <name type="scientific">Candidatus Desulfovibrio intestinipullorum</name>
    <dbReference type="NCBI Taxonomy" id="2838536"/>
    <lineage>
        <taxon>Bacteria</taxon>
        <taxon>Pseudomonadati</taxon>
        <taxon>Thermodesulfobacteriota</taxon>
        <taxon>Desulfovibrionia</taxon>
        <taxon>Desulfovibrionales</taxon>
        <taxon>Desulfovibrionaceae</taxon>
        <taxon>Desulfovibrio</taxon>
    </lineage>
</organism>
<evidence type="ECO:0000256" key="5">
    <source>
        <dbReference type="ARBA" id="ARBA00022692"/>
    </source>
</evidence>
<keyword evidence="6 8" id="KW-1133">Transmembrane helix</keyword>
<protein>
    <submittedName>
        <fullName evidence="9">Sodium:alanine symporter family protein</fullName>
    </submittedName>
</protein>
<evidence type="ECO:0000256" key="2">
    <source>
        <dbReference type="ARBA" id="ARBA00009261"/>
    </source>
</evidence>
<feature type="transmembrane region" description="Helical" evidence="8">
    <location>
        <begin position="147"/>
        <end position="170"/>
    </location>
</feature>
<dbReference type="PROSITE" id="PS00873">
    <property type="entry name" value="NA_ALANINE_SYMP"/>
    <property type="match status" value="1"/>
</dbReference>
<sequence>MGDFLVGILTPINNFVWGPVMLVMLVGTGLYLNIGLKFYPFRNWKNAYKCLWQGRRNQSEHGEISPWNALMTAIAADIGTGNIVGVATAIAIGGPGALFWMWMTALVGMMTKFCEVMLSVKYREQTPAGNWVGGAMYFIKNGLGPRWAWLGTAFALFGACACIGTGALVQSNAISGNLNASFGIPTWGVALALLILAGLVLIGGVKRIAALSGKLVPFMAIFYIVLCLIIIVMHIDLVPSVFVWVVTDAFTPTAATGGFVGSSVMLAIRMGVARGVFSNEAGLGTAPIAHAASTAESPLVQASIGMLDVFIDTLIVCSMTGFVILVAVVTPDMISNGIVTCKGVEAGSPLWCSGLNGGTLSAIAFSSTLGSVGEVGVSIALVLFAFTTALGWCVYGERCIIYLLGDRAQKPFRIFYCLCMGIGAVVALDLVWLIADTCNALMALPNLTGILLLSPVLFKYVREESARDGRFVC</sequence>
<dbReference type="AlphaFoldDB" id="A0A9D1Q008"/>
<feature type="transmembrane region" description="Helical" evidence="8">
    <location>
        <begin position="375"/>
        <end position="395"/>
    </location>
</feature>
<feature type="transmembrane region" description="Helical" evidence="8">
    <location>
        <begin position="182"/>
        <end position="203"/>
    </location>
</feature>
<keyword evidence="4 8" id="KW-1003">Cell membrane</keyword>
<evidence type="ECO:0000256" key="3">
    <source>
        <dbReference type="ARBA" id="ARBA00022448"/>
    </source>
</evidence>
<dbReference type="NCBIfam" id="TIGR00835">
    <property type="entry name" value="agcS"/>
    <property type="match status" value="1"/>
</dbReference>
<gene>
    <name evidence="9" type="ORF">H9894_10990</name>
</gene>
<evidence type="ECO:0000256" key="7">
    <source>
        <dbReference type="ARBA" id="ARBA00023136"/>
    </source>
</evidence>
<comment type="similarity">
    <text evidence="2 8">Belongs to the alanine or glycine:cation symporter (AGCS) (TC 2.A.25) family.</text>
</comment>
<evidence type="ECO:0000313" key="9">
    <source>
        <dbReference type="EMBL" id="HIW01693.1"/>
    </source>
</evidence>
<dbReference type="PANTHER" id="PTHR30330">
    <property type="entry name" value="AGSS FAMILY TRANSPORTER, SODIUM-ALANINE"/>
    <property type="match status" value="1"/>
</dbReference>
<comment type="caution">
    <text evidence="9">The sequence shown here is derived from an EMBL/GenBank/DDBJ whole genome shotgun (WGS) entry which is preliminary data.</text>
</comment>
<evidence type="ECO:0000256" key="8">
    <source>
        <dbReference type="RuleBase" id="RU363064"/>
    </source>
</evidence>
<keyword evidence="7 8" id="KW-0472">Membrane</keyword>
<dbReference type="GO" id="GO:0005283">
    <property type="term" value="F:amino acid:sodium symporter activity"/>
    <property type="evidence" value="ECO:0007669"/>
    <property type="project" value="InterPro"/>
</dbReference>
<comment type="subcellular location">
    <subcellularLocation>
        <location evidence="1 8">Cell membrane</location>
        <topology evidence="1 8">Multi-pass membrane protein</topology>
    </subcellularLocation>
</comment>
<evidence type="ECO:0000256" key="4">
    <source>
        <dbReference type="ARBA" id="ARBA00022475"/>
    </source>
</evidence>
<feature type="transmembrane region" description="Helical" evidence="8">
    <location>
        <begin position="415"/>
        <end position="435"/>
    </location>
</feature>
<evidence type="ECO:0000256" key="1">
    <source>
        <dbReference type="ARBA" id="ARBA00004651"/>
    </source>
</evidence>
<name>A0A9D1Q008_9BACT</name>
<dbReference type="Pfam" id="PF01235">
    <property type="entry name" value="Na_Ala_symp"/>
    <property type="match status" value="1"/>
</dbReference>